<dbReference type="SMART" id="SM00894">
    <property type="entry name" value="Excalibur"/>
    <property type="match status" value="1"/>
</dbReference>
<gene>
    <name evidence="2" type="ORF">UFOPK1395_00896</name>
</gene>
<dbReference type="AlphaFoldDB" id="A0A6J6BHH4"/>
<reference evidence="2" key="1">
    <citation type="submission" date="2020-05" db="EMBL/GenBank/DDBJ databases">
        <authorList>
            <person name="Chiriac C."/>
            <person name="Salcher M."/>
            <person name="Ghai R."/>
            <person name="Kavagutti S V."/>
        </authorList>
    </citation>
    <scope>NUCLEOTIDE SEQUENCE</scope>
</reference>
<protein>
    <submittedName>
        <fullName evidence="2">Unannotated protein</fullName>
    </submittedName>
</protein>
<evidence type="ECO:0000313" key="2">
    <source>
        <dbReference type="EMBL" id="CAB4537873.1"/>
    </source>
</evidence>
<evidence type="ECO:0000259" key="1">
    <source>
        <dbReference type="SMART" id="SM00894"/>
    </source>
</evidence>
<sequence>MKKLLIPAISLFLSFVLMSNSYAAAKVFKNCTELNKVYPGGVALPGAINSGGQTKKSPKYNKALYLSNQKSDRDKDGIACEK</sequence>
<dbReference type="InterPro" id="IPR008613">
    <property type="entry name" value="Excalibur_Ca-bd_domain"/>
</dbReference>
<dbReference type="Pfam" id="PF05901">
    <property type="entry name" value="Excalibur"/>
    <property type="match status" value="1"/>
</dbReference>
<feature type="domain" description="Excalibur calcium-binding" evidence="1">
    <location>
        <begin position="27"/>
        <end position="81"/>
    </location>
</feature>
<proteinExistence type="predicted"/>
<name>A0A6J6BHH4_9ZZZZ</name>
<dbReference type="EMBL" id="CAEZSB010000096">
    <property type="protein sequence ID" value="CAB4537873.1"/>
    <property type="molecule type" value="Genomic_DNA"/>
</dbReference>
<organism evidence="2">
    <name type="scientific">freshwater metagenome</name>
    <dbReference type="NCBI Taxonomy" id="449393"/>
    <lineage>
        <taxon>unclassified sequences</taxon>
        <taxon>metagenomes</taxon>
        <taxon>ecological metagenomes</taxon>
    </lineage>
</organism>
<accession>A0A6J6BHH4</accession>